<gene>
    <name evidence="5" type="ORF">OC842_006950</name>
</gene>
<feature type="domain" description="Protein kinase" evidence="4">
    <location>
        <begin position="19"/>
        <end position="113"/>
    </location>
</feature>
<dbReference type="EMBL" id="JAPDMQ010000730">
    <property type="protein sequence ID" value="KAK0520920.1"/>
    <property type="molecule type" value="Genomic_DNA"/>
</dbReference>
<dbReference type="SUPFAM" id="SSF56112">
    <property type="entry name" value="Protein kinase-like (PK-like)"/>
    <property type="match status" value="1"/>
</dbReference>
<comment type="caution">
    <text evidence="5">The sequence shown here is derived from an EMBL/GenBank/DDBJ whole genome shotgun (WGS) entry which is preliminary data.</text>
</comment>
<keyword evidence="3" id="KW-0067">ATP-binding</keyword>
<protein>
    <recommendedName>
        <fullName evidence="4">Protein kinase domain-containing protein</fullName>
    </recommendedName>
</protein>
<evidence type="ECO:0000259" key="4">
    <source>
        <dbReference type="PROSITE" id="PS50011"/>
    </source>
</evidence>
<dbReference type="InterPro" id="IPR051931">
    <property type="entry name" value="PAK3-like"/>
</dbReference>
<dbReference type="PANTHER" id="PTHR45832">
    <property type="entry name" value="SERINE/THREONINE-PROTEIN KINASE SAMKA-RELATED-RELATED"/>
    <property type="match status" value="1"/>
</dbReference>
<evidence type="ECO:0000256" key="3">
    <source>
        <dbReference type="ARBA" id="ARBA00022840"/>
    </source>
</evidence>
<evidence type="ECO:0000256" key="2">
    <source>
        <dbReference type="ARBA" id="ARBA00022741"/>
    </source>
</evidence>
<dbReference type="AlphaFoldDB" id="A0AAN6G6A0"/>
<accession>A0AAN6G6A0</accession>
<keyword evidence="2" id="KW-0547">Nucleotide-binding</keyword>
<dbReference type="GO" id="GO:0005524">
    <property type="term" value="F:ATP binding"/>
    <property type="evidence" value="ECO:0007669"/>
    <property type="project" value="UniProtKB-KW"/>
</dbReference>
<dbReference type="GO" id="GO:0004672">
    <property type="term" value="F:protein kinase activity"/>
    <property type="evidence" value="ECO:0007669"/>
    <property type="project" value="InterPro"/>
</dbReference>
<comment type="similarity">
    <text evidence="1">Belongs to the protein kinase superfamily. STE Ser/Thr protein kinase family. STE20 subfamily.</text>
</comment>
<sequence>MWSQQYFEQALRTLPEHGYQLREQLRHGAFGQVFEVTKRGFNTRHAVKIAITNGRYTNTNDLQNEIDLHQKAANSNIIELQESWTTPRCVVIVMELAAFGSLQDFVESRKAAG</sequence>
<keyword evidence="6" id="KW-1185">Reference proteome</keyword>
<dbReference type="InterPro" id="IPR000719">
    <property type="entry name" value="Prot_kinase_dom"/>
</dbReference>
<dbReference type="Pfam" id="PF00069">
    <property type="entry name" value="Pkinase"/>
    <property type="match status" value="1"/>
</dbReference>
<evidence type="ECO:0000313" key="6">
    <source>
        <dbReference type="Proteomes" id="UP001176521"/>
    </source>
</evidence>
<name>A0AAN6G6A0_9BASI</name>
<feature type="non-terminal residue" evidence="5">
    <location>
        <position position="113"/>
    </location>
</feature>
<dbReference type="InterPro" id="IPR011009">
    <property type="entry name" value="Kinase-like_dom_sf"/>
</dbReference>
<evidence type="ECO:0000313" key="5">
    <source>
        <dbReference type="EMBL" id="KAK0520920.1"/>
    </source>
</evidence>
<dbReference type="PROSITE" id="PS50011">
    <property type="entry name" value="PROTEIN_KINASE_DOM"/>
    <property type="match status" value="1"/>
</dbReference>
<dbReference type="Gene3D" id="1.10.510.10">
    <property type="entry name" value="Transferase(Phosphotransferase) domain 1"/>
    <property type="match status" value="1"/>
</dbReference>
<reference evidence="5" key="1">
    <citation type="journal article" date="2023" name="PhytoFront">
        <title>Draft Genome Resources of Seven Strains of Tilletia horrida, Causal Agent of Kernel Smut of Rice.</title>
        <authorList>
            <person name="Khanal S."/>
            <person name="Antony Babu S."/>
            <person name="Zhou X.G."/>
        </authorList>
    </citation>
    <scope>NUCLEOTIDE SEQUENCE</scope>
    <source>
        <strain evidence="5">TX3</strain>
    </source>
</reference>
<organism evidence="5 6">
    <name type="scientific">Tilletia horrida</name>
    <dbReference type="NCBI Taxonomy" id="155126"/>
    <lineage>
        <taxon>Eukaryota</taxon>
        <taxon>Fungi</taxon>
        <taxon>Dikarya</taxon>
        <taxon>Basidiomycota</taxon>
        <taxon>Ustilaginomycotina</taxon>
        <taxon>Exobasidiomycetes</taxon>
        <taxon>Tilletiales</taxon>
        <taxon>Tilletiaceae</taxon>
        <taxon>Tilletia</taxon>
    </lineage>
</organism>
<dbReference type="Proteomes" id="UP001176521">
    <property type="component" value="Unassembled WGS sequence"/>
</dbReference>
<evidence type="ECO:0000256" key="1">
    <source>
        <dbReference type="ARBA" id="ARBA00008874"/>
    </source>
</evidence>
<proteinExistence type="inferred from homology"/>
<dbReference type="PANTHER" id="PTHR45832:SF22">
    <property type="entry name" value="SERINE_THREONINE-PROTEIN KINASE SAMKA-RELATED"/>
    <property type="match status" value="1"/>
</dbReference>